<dbReference type="Gene3D" id="1.10.10.10">
    <property type="entry name" value="Winged helix-like DNA-binding domain superfamily/Winged helix DNA-binding domain"/>
    <property type="match status" value="1"/>
</dbReference>
<evidence type="ECO:0000313" key="5">
    <source>
        <dbReference type="EMBL" id="MBK0420124.1"/>
    </source>
</evidence>
<dbReference type="PANTHER" id="PTHR44688:SF16">
    <property type="entry name" value="DNA-BINDING TRANSCRIPTIONAL ACTIVATOR DEVR_DOSR"/>
    <property type="match status" value="1"/>
</dbReference>
<feature type="domain" description="HTH luxR-type" evidence="4">
    <location>
        <begin position="748"/>
        <end position="813"/>
    </location>
</feature>
<evidence type="ECO:0000256" key="3">
    <source>
        <dbReference type="ARBA" id="ARBA00023163"/>
    </source>
</evidence>
<dbReference type="EMBL" id="JAEHOH010000021">
    <property type="protein sequence ID" value="MBK0420124.1"/>
    <property type="molecule type" value="Genomic_DNA"/>
</dbReference>
<dbReference type="GO" id="GO:0006355">
    <property type="term" value="P:regulation of DNA-templated transcription"/>
    <property type="evidence" value="ECO:0007669"/>
    <property type="project" value="InterPro"/>
</dbReference>
<keyword evidence="2" id="KW-0238">DNA-binding</keyword>
<comment type="caution">
    <text evidence="5">The sequence shown here is derived from an EMBL/GenBank/DDBJ whole genome shotgun (WGS) entry which is preliminary data.</text>
</comment>
<gene>
    <name evidence="5" type="ORF">JD276_13890</name>
</gene>
<dbReference type="InterPro" id="IPR016032">
    <property type="entry name" value="Sig_transdc_resp-reg_C-effctor"/>
</dbReference>
<dbReference type="PANTHER" id="PTHR44688">
    <property type="entry name" value="DNA-BINDING TRANSCRIPTIONAL ACTIVATOR DEVR_DOSR"/>
    <property type="match status" value="1"/>
</dbReference>
<dbReference type="PROSITE" id="PS50043">
    <property type="entry name" value="HTH_LUXR_2"/>
    <property type="match status" value="1"/>
</dbReference>
<name>A0A934UV22_9MICO</name>
<protein>
    <recommendedName>
        <fullName evidence="4">HTH luxR-type domain-containing protein</fullName>
    </recommendedName>
</protein>
<dbReference type="GO" id="GO:0003677">
    <property type="term" value="F:DNA binding"/>
    <property type="evidence" value="ECO:0007669"/>
    <property type="project" value="UniProtKB-KW"/>
</dbReference>
<reference evidence="5" key="1">
    <citation type="submission" date="2020-12" db="EMBL/GenBank/DDBJ databases">
        <title>Leucobacter sp. CAS1, isolated from Chromium sludge.</title>
        <authorList>
            <person name="Xu Z."/>
        </authorList>
    </citation>
    <scope>NUCLEOTIDE SEQUENCE</scope>
    <source>
        <strain evidence="5">CSA1</strain>
    </source>
</reference>
<dbReference type="Proteomes" id="UP000608530">
    <property type="component" value="Unassembled WGS sequence"/>
</dbReference>
<keyword evidence="3" id="KW-0804">Transcription</keyword>
<dbReference type="Pfam" id="PF00196">
    <property type="entry name" value="GerE"/>
    <property type="match status" value="1"/>
</dbReference>
<dbReference type="InterPro" id="IPR000792">
    <property type="entry name" value="Tscrpt_reg_LuxR_C"/>
</dbReference>
<dbReference type="SUPFAM" id="SSF46894">
    <property type="entry name" value="C-terminal effector domain of the bipartite response regulators"/>
    <property type="match status" value="1"/>
</dbReference>
<sequence>MHAPAGYGKTAALVQWLSSEEAPPARPAWVRAPERRDAAGGLWERVHDALIEAAGAIDERSAPAARSDVERLVSGLREPVLLVIDDYQHATDAETDLAVAGLLELSGRLSIVVSSRRFAAIDGPLVTSRIRTGTVSAAQLRFTEQESRDLAALYGIEDLDQASSAQRMADGWPLAVQTMLEALSAGEGRDLPTRIARFAREHLELLSGDPARRAWLLSALCEAVDVDLVSEVAEVRPREGAAIMRELEELGLVSRRWYPEAVRFVCHPGLVAALAQRAEREFGPDRIRQIRRWHALGLGRDEPYEAFRLLCDLGDFVNAEHTLTRHFSALVGPEPGLLTALRLLPTEAVKPHPVIIGARLLLESTDPTTSPESLDHWYELLREATRRQLSSDEETVRIAALALLTAAERMRGAGAESLRLARDLEQRLGDEFDLQRNAVRSSLPLVHAVIALSGAVNGDLELARRNYTRVIRLGEAWNDPSEQIRGWNGLALTEVLAGDILAAERHLARADALGVESGRSAPHLSGLNGTAARAHIAHERQDDRMLRELTQRSDALVGRMEMWPLITLAEAEMVRVEQGEQPALQLIRRRIGQNERGMRAVPYLRYALAAYAASLTVFLGDLASAERQLERLPPSHPDVVVAWARLRLFAGDSGEARLLAAEVGTKTPTPRAAADALFIEAIADWQLGLEDDAFHALRAAAGRMSALGGRSYLTAVPYAALHELALAAREAGIVDVVDVVERVPEAERCVQFERLSPAELRTLEAIGAGITLEQAAERLFLSQNTVKFHLRSIYRKLRVSGREEAIWRGVRMGIISSQALQDLERGIASSTSKRVRRRTDS</sequence>
<organism evidence="5 6">
    <name type="scientific">Leucobacter chromiisoli</name>
    <dbReference type="NCBI Taxonomy" id="2796471"/>
    <lineage>
        <taxon>Bacteria</taxon>
        <taxon>Bacillati</taxon>
        <taxon>Actinomycetota</taxon>
        <taxon>Actinomycetes</taxon>
        <taxon>Micrococcales</taxon>
        <taxon>Microbacteriaceae</taxon>
        <taxon>Leucobacter</taxon>
    </lineage>
</organism>
<evidence type="ECO:0000313" key="6">
    <source>
        <dbReference type="Proteomes" id="UP000608530"/>
    </source>
</evidence>
<evidence type="ECO:0000256" key="1">
    <source>
        <dbReference type="ARBA" id="ARBA00023015"/>
    </source>
</evidence>
<dbReference type="AlphaFoldDB" id="A0A934UV22"/>
<keyword evidence="6" id="KW-1185">Reference proteome</keyword>
<keyword evidence="1" id="KW-0805">Transcription regulation</keyword>
<dbReference type="CDD" id="cd06170">
    <property type="entry name" value="LuxR_C_like"/>
    <property type="match status" value="1"/>
</dbReference>
<evidence type="ECO:0000256" key="2">
    <source>
        <dbReference type="ARBA" id="ARBA00023125"/>
    </source>
</evidence>
<accession>A0A934UV22</accession>
<dbReference type="SMART" id="SM00421">
    <property type="entry name" value="HTH_LUXR"/>
    <property type="match status" value="1"/>
</dbReference>
<dbReference type="RefSeq" id="WP_200116261.1">
    <property type="nucleotide sequence ID" value="NZ_JAEHOH010000021.1"/>
</dbReference>
<proteinExistence type="predicted"/>
<evidence type="ECO:0000259" key="4">
    <source>
        <dbReference type="PROSITE" id="PS50043"/>
    </source>
</evidence>
<dbReference type="InterPro" id="IPR036388">
    <property type="entry name" value="WH-like_DNA-bd_sf"/>
</dbReference>
<dbReference type="PRINTS" id="PR00038">
    <property type="entry name" value="HTHLUXR"/>
</dbReference>